<gene>
    <name evidence="1" type="ORF">SAMN05661093_05673</name>
</gene>
<dbReference type="Proteomes" id="UP000192674">
    <property type="component" value="Unassembled WGS sequence"/>
</dbReference>
<dbReference type="RefSeq" id="WP_051896619.1">
    <property type="nucleotide sequence ID" value="NZ_FWXV01000005.1"/>
</dbReference>
<protein>
    <submittedName>
        <fullName evidence="1">Uncharacterized protein</fullName>
    </submittedName>
</protein>
<accession>A0A1W2F7Z1</accession>
<evidence type="ECO:0000313" key="1">
    <source>
        <dbReference type="EMBL" id="SMD18004.1"/>
    </source>
</evidence>
<evidence type="ECO:0000313" key="2">
    <source>
        <dbReference type="Proteomes" id="UP000192674"/>
    </source>
</evidence>
<sequence length="115" mass="12484">MRLIADATKKSGLIWITRPGDTRPVPTWHHWHNDAAYVLVDLSDVDSVPVIVRDKATGARALTWDATVTRVLPGTDEWDTVVPEIHAARLNSAPIDANTPLFRLAPAAVSTTAAP</sequence>
<name>A0A1W2F7Z1_KIBAR</name>
<dbReference type="OrthoDB" id="3687464at2"/>
<proteinExistence type="predicted"/>
<keyword evidence="2" id="KW-1185">Reference proteome</keyword>
<organism evidence="1 2">
    <name type="scientific">Kibdelosporangium aridum</name>
    <dbReference type="NCBI Taxonomy" id="2030"/>
    <lineage>
        <taxon>Bacteria</taxon>
        <taxon>Bacillati</taxon>
        <taxon>Actinomycetota</taxon>
        <taxon>Actinomycetes</taxon>
        <taxon>Pseudonocardiales</taxon>
        <taxon>Pseudonocardiaceae</taxon>
        <taxon>Kibdelosporangium</taxon>
    </lineage>
</organism>
<reference evidence="1 2" key="1">
    <citation type="submission" date="2017-04" db="EMBL/GenBank/DDBJ databases">
        <authorList>
            <person name="Afonso C.L."/>
            <person name="Miller P.J."/>
            <person name="Scott M.A."/>
            <person name="Spackman E."/>
            <person name="Goraichik I."/>
            <person name="Dimitrov K.M."/>
            <person name="Suarez D.L."/>
            <person name="Swayne D.E."/>
        </authorList>
    </citation>
    <scope>NUCLEOTIDE SEQUENCE [LARGE SCALE GENOMIC DNA]</scope>
    <source>
        <strain evidence="1 2">DSM 43828</strain>
    </source>
</reference>
<dbReference type="EMBL" id="FWXV01000005">
    <property type="protein sequence ID" value="SMD18004.1"/>
    <property type="molecule type" value="Genomic_DNA"/>
</dbReference>
<dbReference type="AlphaFoldDB" id="A0A1W2F7Z1"/>